<organism evidence="1 2">
    <name type="scientific">Thelohanellus kitauei</name>
    <name type="common">Myxosporean</name>
    <dbReference type="NCBI Taxonomy" id="669202"/>
    <lineage>
        <taxon>Eukaryota</taxon>
        <taxon>Metazoa</taxon>
        <taxon>Cnidaria</taxon>
        <taxon>Myxozoa</taxon>
        <taxon>Myxosporea</taxon>
        <taxon>Bivalvulida</taxon>
        <taxon>Platysporina</taxon>
        <taxon>Myxobolidae</taxon>
        <taxon>Thelohanellus</taxon>
    </lineage>
</organism>
<reference evidence="1 2" key="1">
    <citation type="journal article" date="2014" name="Genome Biol. Evol.">
        <title>The genome of the myxosporean Thelohanellus kitauei shows adaptations to nutrient acquisition within its fish host.</title>
        <authorList>
            <person name="Yang Y."/>
            <person name="Xiong J."/>
            <person name="Zhou Z."/>
            <person name="Huo F."/>
            <person name="Miao W."/>
            <person name="Ran C."/>
            <person name="Liu Y."/>
            <person name="Zhang J."/>
            <person name="Feng J."/>
            <person name="Wang M."/>
            <person name="Wang M."/>
            <person name="Wang L."/>
            <person name="Yao B."/>
        </authorList>
    </citation>
    <scope>NUCLEOTIDE SEQUENCE [LARGE SCALE GENOMIC DNA]</scope>
    <source>
        <strain evidence="1">Wuqing</strain>
    </source>
</reference>
<dbReference type="OrthoDB" id="7971529at2759"/>
<proteinExistence type="predicted"/>
<evidence type="ECO:0000313" key="2">
    <source>
        <dbReference type="Proteomes" id="UP000031668"/>
    </source>
</evidence>
<keyword evidence="2" id="KW-1185">Reference proteome</keyword>
<evidence type="ECO:0000313" key="1">
    <source>
        <dbReference type="EMBL" id="KII67446.1"/>
    </source>
</evidence>
<accession>A0A0C2MJS6</accession>
<dbReference type="Proteomes" id="UP000031668">
    <property type="component" value="Unassembled WGS sequence"/>
</dbReference>
<name>A0A0C2MJS6_THEKT</name>
<comment type="caution">
    <text evidence="1">The sequence shown here is derived from an EMBL/GenBank/DDBJ whole genome shotgun (WGS) entry which is preliminary data.</text>
</comment>
<protein>
    <submittedName>
        <fullName evidence="1">Uncharacterized protein</fullName>
    </submittedName>
</protein>
<dbReference type="AlphaFoldDB" id="A0A0C2MJS6"/>
<dbReference type="EMBL" id="JWZT01003185">
    <property type="protein sequence ID" value="KII67446.1"/>
    <property type="molecule type" value="Genomic_DNA"/>
</dbReference>
<gene>
    <name evidence="1" type="ORF">RF11_07831</name>
</gene>
<sequence>MDINQEVSNLKASLEALQDDVFLSIETKRKLNNMEKDGGDTKQQLNHFVDNVILFYTTCIDSEYVSKLSFALLKKTSTWSDVQATNDMVSIIPGRFRLSDDNRLFDQTISVARYATGDMIERWAQSENNAGQWWIEVFEHFKNEQLELDAILRLVQFALSLSRTKTAH</sequence>